<evidence type="ECO:0000256" key="5">
    <source>
        <dbReference type="PIRSR" id="PIRSR001430-1"/>
    </source>
</evidence>
<evidence type="ECO:0000256" key="2">
    <source>
        <dbReference type="ARBA" id="ARBA00022694"/>
    </source>
</evidence>
<dbReference type="InterPro" id="IPR020095">
    <property type="entry name" value="PsdUridine_synth_TruA_C"/>
</dbReference>
<feature type="binding site" evidence="4 6">
    <location>
        <position position="110"/>
    </location>
    <ligand>
        <name>substrate</name>
    </ligand>
</feature>
<gene>
    <name evidence="4 9" type="primary">truA</name>
    <name evidence="9" type="ORF">PM10SUCC1_29570</name>
</gene>
<evidence type="ECO:0000313" key="10">
    <source>
        <dbReference type="Proteomes" id="UP001144471"/>
    </source>
</evidence>
<comment type="function">
    <text evidence="4">Formation of pseudouridine at positions 38, 39 and 40 in the anticodon stem and loop of transfer RNAs.</text>
</comment>
<dbReference type="PANTHER" id="PTHR11142">
    <property type="entry name" value="PSEUDOURIDYLATE SYNTHASE"/>
    <property type="match status" value="1"/>
</dbReference>
<dbReference type="GO" id="GO:0031119">
    <property type="term" value="P:tRNA pseudouridine synthesis"/>
    <property type="evidence" value="ECO:0007669"/>
    <property type="project" value="UniProtKB-UniRule"/>
</dbReference>
<evidence type="ECO:0000259" key="8">
    <source>
        <dbReference type="Pfam" id="PF01416"/>
    </source>
</evidence>
<dbReference type="PIRSF" id="PIRSF001430">
    <property type="entry name" value="tRNA_psdUrid_synth"/>
    <property type="match status" value="1"/>
</dbReference>
<evidence type="ECO:0000256" key="7">
    <source>
        <dbReference type="RuleBase" id="RU003792"/>
    </source>
</evidence>
<evidence type="ECO:0000256" key="6">
    <source>
        <dbReference type="PIRSR" id="PIRSR001430-2"/>
    </source>
</evidence>
<comment type="subunit">
    <text evidence="4">Homodimer.</text>
</comment>
<dbReference type="Gene3D" id="3.30.70.660">
    <property type="entry name" value="Pseudouridine synthase I, catalytic domain, C-terminal subdomain"/>
    <property type="match status" value="1"/>
</dbReference>
<dbReference type="CDD" id="cd02570">
    <property type="entry name" value="PseudoU_synth_EcTruA"/>
    <property type="match status" value="1"/>
</dbReference>
<feature type="active site" description="Nucleophile" evidence="4 5">
    <location>
        <position position="52"/>
    </location>
</feature>
<dbReference type="GO" id="GO:0003723">
    <property type="term" value="F:RNA binding"/>
    <property type="evidence" value="ECO:0007669"/>
    <property type="project" value="InterPro"/>
</dbReference>
<evidence type="ECO:0000313" key="9">
    <source>
        <dbReference type="EMBL" id="GLI57443.1"/>
    </source>
</evidence>
<dbReference type="Proteomes" id="UP001144471">
    <property type="component" value="Unassembled WGS sequence"/>
</dbReference>
<dbReference type="InterPro" id="IPR001406">
    <property type="entry name" value="PsdUridine_synth_TruA"/>
</dbReference>
<protein>
    <recommendedName>
        <fullName evidence="4">tRNA pseudouridine synthase A</fullName>
        <ecNumber evidence="4">5.4.99.12</ecNumber>
    </recommendedName>
    <alternativeName>
        <fullName evidence="4">tRNA pseudouridine(38-40) synthase</fullName>
    </alternativeName>
    <alternativeName>
        <fullName evidence="4">tRNA pseudouridylate synthase I</fullName>
    </alternativeName>
    <alternativeName>
        <fullName evidence="4">tRNA-uridine isomerase I</fullName>
    </alternativeName>
</protein>
<dbReference type="InterPro" id="IPR020097">
    <property type="entry name" value="PsdUridine_synth_TruA_a/b_dom"/>
</dbReference>
<dbReference type="RefSeq" id="WP_281837066.1">
    <property type="nucleotide sequence ID" value="NZ_BSDY01000018.1"/>
</dbReference>
<dbReference type="PANTHER" id="PTHR11142:SF0">
    <property type="entry name" value="TRNA PSEUDOURIDINE SYNTHASE-LIKE 1"/>
    <property type="match status" value="1"/>
</dbReference>
<dbReference type="EMBL" id="BSDY01000018">
    <property type="protein sequence ID" value="GLI57443.1"/>
    <property type="molecule type" value="Genomic_DNA"/>
</dbReference>
<dbReference type="InterPro" id="IPR020094">
    <property type="entry name" value="TruA/RsuA/RluB/E/F_N"/>
</dbReference>
<evidence type="ECO:0000256" key="1">
    <source>
        <dbReference type="ARBA" id="ARBA00009375"/>
    </source>
</evidence>
<dbReference type="AlphaFoldDB" id="A0A9W6GLS8"/>
<name>A0A9W6GLS8_9FUSO</name>
<dbReference type="InterPro" id="IPR020103">
    <property type="entry name" value="PsdUridine_synth_cat_dom_sf"/>
</dbReference>
<keyword evidence="2 4" id="KW-0819">tRNA processing</keyword>
<accession>A0A9W6GLS8</accession>
<comment type="catalytic activity">
    <reaction evidence="4 7">
        <text>uridine(38/39/40) in tRNA = pseudouridine(38/39/40) in tRNA</text>
        <dbReference type="Rhea" id="RHEA:22376"/>
        <dbReference type="Rhea" id="RHEA-COMP:10085"/>
        <dbReference type="Rhea" id="RHEA-COMP:10087"/>
        <dbReference type="ChEBI" id="CHEBI:65314"/>
        <dbReference type="ChEBI" id="CHEBI:65315"/>
        <dbReference type="EC" id="5.4.99.12"/>
    </reaction>
</comment>
<dbReference type="SUPFAM" id="SSF55120">
    <property type="entry name" value="Pseudouridine synthase"/>
    <property type="match status" value="1"/>
</dbReference>
<dbReference type="Pfam" id="PF01416">
    <property type="entry name" value="PseudoU_synth_1"/>
    <property type="match status" value="2"/>
</dbReference>
<evidence type="ECO:0000256" key="3">
    <source>
        <dbReference type="ARBA" id="ARBA00023235"/>
    </source>
</evidence>
<proteinExistence type="inferred from homology"/>
<comment type="caution">
    <text evidence="9">The sequence shown here is derived from an EMBL/GenBank/DDBJ whole genome shotgun (WGS) entry which is preliminary data.</text>
</comment>
<comment type="similarity">
    <text evidence="1 4 7">Belongs to the tRNA pseudouridine synthase TruA family.</text>
</comment>
<evidence type="ECO:0000256" key="4">
    <source>
        <dbReference type="HAMAP-Rule" id="MF_00171"/>
    </source>
</evidence>
<feature type="domain" description="Pseudouridine synthase I TruA alpha/beta" evidence="8">
    <location>
        <begin position="143"/>
        <end position="243"/>
    </location>
</feature>
<feature type="domain" description="Pseudouridine synthase I TruA alpha/beta" evidence="8">
    <location>
        <begin position="7"/>
        <end position="103"/>
    </location>
</feature>
<keyword evidence="10" id="KW-1185">Reference proteome</keyword>
<dbReference type="FunFam" id="3.30.70.580:FF:000001">
    <property type="entry name" value="tRNA pseudouridine synthase A"/>
    <property type="match status" value="1"/>
</dbReference>
<dbReference type="Gene3D" id="3.30.70.580">
    <property type="entry name" value="Pseudouridine synthase I, catalytic domain, N-terminal subdomain"/>
    <property type="match status" value="1"/>
</dbReference>
<dbReference type="HAMAP" id="MF_00171">
    <property type="entry name" value="TruA"/>
    <property type="match status" value="1"/>
</dbReference>
<organism evidence="9 10">
    <name type="scientific">Propionigenium maris DSM 9537</name>
    <dbReference type="NCBI Taxonomy" id="1123000"/>
    <lineage>
        <taxon>Bacteria</taxon>
        <taxon>Fusobacteriati</taxon>
        <taxon>Fusobacteriota</taxon>
        <taxon>Fusobacteriia</taxon>
        <taxon>Fusobacteriales</taxon>
        <taxon>Fusobacteriaceae</taxon>
        <taxon>Propionigenium</taxon>
    </lineage>
</organism>
<reference evidence="9" key="1">
    <citation type="submission" date="2022-12" db="EMBL/GenBank/DDBJ databases">
        <title>Reference genome sequencing for broad-spectrum identification of bacterial and archaeal isolates by mass spectrometry.</title>
        <authorList>
            <person name="Sekiguchi Y."/>
            <person name="Tourlousse D.M."/>
        </authorList>
    </citation>
    <scope>NUCLEOTIDE SEQUENCE</scope>
    <source>
        <strain evidence="9">10succ1</strain>
    </source>
</reference>
<comment type="caution">
    <text evidence="4">Lacks conserved residue(s) required for the propagation of feature annotation.</text>
</comment>
<sequence length="245" mass="28770">MRNIKIVYRYDGSDFYGFQRQPNKRTVQGEIEKALKVILREDMNIISAGRTDRGVHALMQVSNFPVYSTIPEDRLFKALSNLLPRDIDLISLEEVDKEFHSRFGAVSRAYRYRMSWRKDAFRRRYISYINKEVDPQKLEEILQPLIGRHNFENFRLSDCIVHKPIREIWEIRCTPIEDGVEVYIRGNAFLKSQIRIIIGTALAEYFGKVEPGHIAERLANPEKEYSKLMAEGAGLYLCDVEYEER</sequence>
<dbReference type="EC" id="5.4.99.12" evidence="4"/>
<dbReference type="GO" id="GO:0160147">
    <property type="term" value="F:tRNA pseudouridine(38-40) synthase activity"/>
    <property type="evidence" value="ECO:0007669"/>
    <property type="project" value="UniProtKB-EC"/>
</dbReference>
<keyword evidence="3 4" id="KW-0413">Isomerase</keyword>
<dbReference type="NCBIfam" id="TIGR00071">
    <property type="entry name" value="hisT_truA"/>
    <property type="match status" value="1"/>
</dbReference>